<dbReference type="PANTHER" id="PTHR43072:SF8">
    <property type="entry name" value="ACYLTRANSFERASE FABY-RELATED"/>
    <property type="match status" value="1"/>
</dbReference>
<dbReference type="CDD" id="cd04301">
    <property type="entry name" value="NAT_SF"/>
    <property type="match status" value="1"/>
</dbReference>
<evidence type="ECO:0000259" key="1">
    <source>
        <dbReference type="PROSITE" id="PS51186"/>
    </source>
</evidence>
<comment type="caution">
    <text evidence="2">The sequence shown here is derived from an EMBL/GenBank/DDBJ whole genome shotgun (WGS) entry which is preliminary data.</text>
</comment>
<dbReference type="Proteomes" id="UP000823960">
    <property type="component" value="Unassembled WGS sequence"/>
</dbReference>
<dbReference type="PROSITE" id="PS51186">
    <property type="entry name" value="GNAT"/>
    <property type="match status" value="1"/>
</dbReference>
<evidence type="ECO:0000313" key="2">
    <source>
        <dbReference type="EMBL" id="HIV11499.1"/>
    </source>
</evidence>
<feature type="domain" description="N-acetyltransferase" evidence="1">
    <location>
        <begin position="2"/>
        <end position="170"/>
    </location>
</feature>
<dbReference type="SUPFAM" id="SSF55729">
    <property type="entry name" value="Acyl-CoA N-acyltransferases (Nat)"/>
    <property type="match status" value="1"/>
</dbReference>
<dbReference type="InterPro" id="IPR016181">
    <property type="entry name" value="Acyl_CoA_acyltransferase"/>
</dbReference>
<accession>A0A9D1NSW4</accession>
<sequence>MITVREALPKDAVRISEIYDYYVKHTAVSFEYLSPTPEEILSRMEKTVKKYPYFVALRDGRVEGYCYAGAFVGRAAYDWCCELSIYLDREAVGLGIGRLLYGVMEAALLKMGIVSLFACVGVPSPADEYLTDNSLSFHRHMGFAAVGEFKACGRKFGRWYDMVWMEKRIAPRREDQPPVMQYKRELPWK</sequence>
<evidence type="ECO:0000313" key="3">
    <source>
        <dbReference type="Proteomes" id="UP000823960"/>
    </source>
</evidence>
<gene>
    <name evidence="2" type="ORF">IAD28_07420</name>
</gene>
<dbReference type="EMBL" id="DVOL01000108">
    <property type="protein sequence ID" value="HIV11499.1"/>
    <property type="molecule type" value="Genomic_DNA"/>
</dbReference>
<reference evidence="2" key="1">
    <citation type="submission" date="2020-10" db="EMBL/GenBank/DDBJ databases">
        <authorList>
            <person name="Gilroy R."/>
        </authorList>
    </citation>
    <scope>NUCLEOTIDE SEQUENCE</scope>
    <source>
        <strain evidence="2">1370</strain>
    </source>
</reference>
<proteinExistence type="predicted"/>
<dbReference type="Pfam" id="PF13420">
    <property type="entry name" value="Acetyltransf_4"/>
    <property type="match status" value="1"/>
</dbReference>
<dbReference type="Gene3D" id="3.40.630.30">
    <property type="match status" value="1"/>
</dbReference>
<dbReference type="PANTHER" id="PTHR43072">
    <property type="entry name" value="N-ACETYLTRANSFERASE"/>
    <property type="match status" value="1"/>
</dbReference>
<name>A0A9D1NSW4_9FIRM</name>
<dbReference type="AlphaFoldDB" id="A0A9D1NSW4"/>
<organism evidence="2 3">
    <name type="scientific">Candidatus Faeciplasma avium</name>
    <dbReference type="NCBI Taxonomy" id="2840798"/>
    <lineage>
        <taxon>Bacteria</taxon>
        <taxon>Bacillati</taxon>
        <taxon>Bacillota</taxon>
        <taxon>Clostridia</taxon>
        <taxon>Eubacteriales</taxon>
        <taxon>Oscillospiraceae</taxon>
        <taxon>Oscillospiraceae incertae sedis</taxon>
        <taxon>Candidatus Faeciplasma</taxon>
    </lineage>
</organism>
<dbReference type="GO" id="GO:0016747">
    <property type="term" value="F:acyltransferase activity, transferring groups other than amino-acyl groups"/>
    <property type="evidence" value="ECO:0007669"/>
    <property type="project" value="InterPro"/>
</dbReference>
<protein>
    <submittedName>
        <fullName evidence="2">N-acetyltransferase</fullName>
    </submittedName>
</protein>
<reference evidence="2" key="2">
    <citation type="journal article" date="2021" name="PeerJ">
        <title>Extensive microbial diversity within the chicken gut microbiome revealed by metagenomics and culture.</title>
        <authorList>
            <person name="Gilroy R."/>
            <person name="Ravi A."/>
            <person name="Getino M."/>
            <person name="Pursley I."/>
            <person name="Horton D.L."/>
            <person name="Alikhan N.F."/>
            <person name="Baker D."/>
            <person name="Gharbi K."/>
            <person name="Hall N."/>
            <person name="Watson M."/>
            <person name="Adriaenssens E.M."/>
            <person name="Foster-Nyarko E."/>
            <person name="Jarju S."/>
            <person name="Secka A."/>
            <person name="Antonio M."/>
            <person name="Oren A."/>
            <person name="Chaudhuri R.R."/>
            <person name="La Ragione R."/>
            <person name="Hildebrand F."/>
            <person name="Pallen M.J."/>
        </authorList>
    </citation>
    <scope>NUCLEOTIDE SEQUENCE</scope>
    <source>
        <strain evidence="2">1370</strain>
    </source>
</reference>
<dbReference type="InterPro" id="IPR000182">
    <property type="entry name" value="GNAT_dom"/>
</dbReference>